<dbReference type="OrthoDB" id="340106at2"/>
<proteinExistence type="predicted"/>
<dbReference type="AlphaFoldDB" id="A0A1G5CST6"/>
<dbReference type="InterPro" id="IPR009758">
    <property type="entry name" value="DUF1326"/>
</dbReference>
<dbReference type="STRING" id="419481.SAMN05216233_103190"/>
<dbReference type="EMBL" id="FMUX01000003">
    <property type="protein sequence ID" value="SCY05462.1"/>
    <property type="molecule type" value="Genomic_DNA"/>
</dbReference>
<name>A0A1G5CST6_9BACT</name>
<evidence type="ECO:0000256" key="1">
    <source>
        <dbReference type="SAM" id="SignalP"/>
    </source>
</evidence>
<reference evidence="2 3" key="1">
    <citation type="submission" date="2016-10" db="EMBL/GenBank/DDBJ databases">
        <authorList>
            <person name="de Groot N.N."/>
        </authorList>
    </citation>
    <scope>NUCLEOTIDE SEQUENCE [LARGE SCALE GENOMIC DNA]</scope>
    <source>
        <strain evidence="2 3">AA1</strain>
    </source>
</reference>
<dbReference type="Proteomes" id="UP000198870">
    <property type="component" value="Unassembled WGS sequence"/>
</dbReference>
<feature type="signal peptide" evidence="1">
    <location>
        <begin position="1"/>
        <end position="24"/>
    </location>
</feature>
<dbReference type="Pfam" id="PF07040">
    <property type="entry name" value="DUF1326"/>
    <property type="match status" value="1"/>
</dbReference>
<protein>
    <recommendedName>
        <fullName evidence="4">DUF1326 domain-containing protein</fullName>
    </recommendedName>
</protein>
<keyword evidence="1" id="KW-0732">Signal</keyword>
<dbReference type="RefSeq" id="WP_092209383.1">
    <property type="nucleotide sequence ID" value="NZ_FMUX01000003.1"/>
</dbReference>
<feature type="chain" id="PRO_5011500206" description="DUF1326 domain-containing protein" evidence="1">
    <location>
        <begin position="25"/>
        <end position="213"/>
    </location>
</feature>
<keyword evidence="3" id="KW-1185">Reference proteome</keyword>
<evidence type="ECO:0000313" key="2">
    <source>
        <dbReference type="EMBL" id="SCY05462.1"/>
    </source>
</evidence>
<evidence type="ECO:0000313" key="3">
    <source>
        <dbReference type="Proteomes" id="UP000198870"/>
    </source>
</evidence>
<organism evidence="2 3">
    <name type="scientific">Desulfoluna spongiiphila</name>
    <dbReference type="NCBI Taxonomy" id="419481"/>
    <lineage>
        <taxon>Bacteria</taxon>
        <taxon>Pseudomonadati</taxon>
        <taxon>Thermodesulfobacteriota</taxon>
        <taxon>Desulfobacteria</taxon>
        <taxon>Desulfobacterales</taxon>
        <taxon>Desulfolunaceae</taxon>
        <taxon>Desulfoluna</taxon>
    </lineage>
</organism>
<evidence type="ECO:0008006" key="4">
    <source>
        <dbReference type="Google" id="ProtNLM"/>
    </source>
</evidence>
<sequence>MKHHITLWVLALFMMGITAATVQAQGWSIKADYTESCSCNPTCPCLFGSPPTRGYCEGNNLIEIKEGHYGDVDLGGVSVVTAFSLGKWLKVYVDENASVEQAKAVVELLKLDETFGIIYSGGSKILSEERVPIAVDKTDTWVTFSVPASKVEIKKMKGLNGNPIRIKNLPVPFMEDHTQYKAVTLTHKSKGKEFKHTGTNGLTSKIDASGTLQ</sequence>
<gene>
    <name evidence="2" type="ORF">SAMN05216233_103190</name>
</gene>
<accession>A0A1G5CST6</accession>